<name>A0A381X331_9ZZZZ</name>
<dbReference type="EMBL" id="UINC01013579">
    <property type="protein sequence ID" value="SVA58577.1"/>
    <property type="molecule type" value="Genomic_DNA"/>
</dbReference>
<dbReference type="InterPro" id="IPR023214">
    <property type="entry name" value="HAD_sf"/>
</dbReference>
<proteinExistence type="predicted"/>
<accession>A0A381X331</accession>
<sequence length="74" mass="8528">MGRANGDEAEARRIGFEFTRRQLEEWGVQFDALHLGKPRYDLLVDDRAVFFEADWDRIHDALTFETGRPTTGAS</sequence>
<reference evidence="1" key="1">
    <citation type="submission" date="2018-05" db="EMBL/GenBank/DDBJ databases">
        <authorList>
            <person name="Lanie J.A."/>
            <person name="Ng W.-L."/>
            <person name="Kazmierczak K.M."/>
            <person name="Andrzejewski T.M."/>
            <person name="Davidsen T.M."/>
            <person name="Wayne K.J."/>
            <person name="Tettelin H."/>
            <person name="Glass J.I."/>
            <person name="Rusch D."/>
            <person name="Podicherti R."/>
            <person name="Tsui H.-C.T."/>
            <person name="Winkler M.E."/>
        </authorList>
    </citation>
    <scope>NUCLEOTIDE SEQUENCE</scope>
</reference>
<dbReference type="AlphaFoldDB" id="A0A381X331"/>
<protein>
    <submittedName>
        <fullName evidence="1">Uncharacterized protein</fullName>
    </submittedName>
</protein>
<gene>
    <name evidence="1" type="ORF">METZ01_LOCUS111431</name>
</gene>
<evidence type="ECO:0000313" key="1">
    <source>
        <dbReference type="EMBL" id="SVA58577.1"/>
    </source>
</evidence>
<dbReference type="Gene3D" id="3.40.50.1000">
    <property type="entry name" value="HAD superfamily/HAD-like"/>
    <property type="match status" value="1"/>
</dbReference>
<organism evidence="1">
    <name type="scientific">marine metagenome</name>
    <dbReference type="NCBI Taxonomy" id="408172"/>
    <lineage>
        <taxon>unclassified sequences</taxon>
        <taxon>metagenomes</taxon>
        <taxon>ecological metagenomes</taxon>
    </lineage>
</organism>